<evidence type="ECO:0008006" key="3">
    <source>
        <dbReference type="Google" id="ProtNLM"/>
    </source>
</evidence>
<keyword evidence="2" id="KW-1185">Reference proteome</keyword>
<dbReference type="AlphaFoldDB" id="A0A5C5ZKL0"/>
<organism evidence="1 2">
    <name type="scientific">Stieleria varia</name>
    <dbReference type="NCBI Taxonomy" id="2528005"/>
    <lineage>
        <taxon>Bacteria</taxon>
        <taxon>Pseudomonadati</taxon>
        <taxon>Planctomycetota</taxon>
        <taxon>Planctomycetia</taxon>
        <taxon>Pirellulales</taxon>
        <taxon>Pirellulaceae</taxon>
        <taxon>Stieleria</taxon>
    </lineage>
</organism>
<evidence type="ECO:0000313" key="2">
    <source>
        <dbReference type="Proteomes" id="UP000320176"/>
    </source>
</evidence>
<dbReference type="RefSeq" id="WP_146523877.1">
    <property type="nucleotide sequence ID" value="NZ_CP151726.1"/>
</dbReference>
<evidence type="ECO:0000313" key="1">
    <source>
        <dbReference type="EMBL" id="TWT86963.1"/>
    </source>
</evidence>
<dbReference type="Proteomes" id="UP000320176">
    <property type="component" value="Unassembled WGS sequence"/>
</dbReference>
<proteinExistence type="predicted"/>
<reference evidence="1 2" key="1">
    <citation type="submission" date="2019-02" db="EMBL/GenBank/DDBJ databases">
        <title>Deep-cultivation of Planctomycetes and their phenomic and genomic characterization uncovers novel biology.</title>
        <authorList>
            <person name="Wiegand S."/>
            <person name="Jogler M."/>
            <person name="Boedeker C."/>
            <person name="Pinto D."/>
            <person name="Vollmers J."/>
            <person name="Rivas-Marin E."/>
            <person name="Kohn T."/>
            <person name="Peeters S.H."/>
            <person name="Heuer A."/>
            <person name="Rast P."/>
            <person name="Oberbeckmann S."/>
            <person name="Bunk B."/>
            <person name="Jeske O."/>
            <person name="Meyerdierks A."/>
            <person name="Storesund J.E."/>
            <person name="Kallscheuer N."/>
            <person name="Luecker S."/>
            <person name="Lage O.M."/>
            <person name="Pohl T."/>
            <person name="Merkel B.J."/>
            <person name="Hornburger P."/>
            <person name="Mueller R.-W."/>
            <person name="Bruemmer F."/>
            <person name="Labrenz M."/>
            <person name="Spormann A.M."/>
            <person name="Op Den Camp H."/>
            <person name="Overmann J."/>
            <person name="Amann R."/>
            <person name="Jetten M.S.M."/>
            <person name="Mascher T."/>
            <person name="Medema M.H."/>
            <person name="Devos D.P."/>
            <person name="Kaster A.-K."/>
            <person name="Ovreas L."/>
            <person name="Rohde M."/>
            <person name="Galperin M.Y."/>
            <person name="Jogler C."/>
        </authorList>
    </citation>
    <scope>NUCLEOTIDE SEQUENCE [LARGE SCALE GENOMIC DNA]</scope>
    <source>
        <strain evidence="1 2">Pla52n</strain>
    </source>
</reference>
<comment type="caution">
    <text evidence="1">The sequence shown here is derived from an EMBL/GenBank/DDBJ whole genome shotgun (WGS) entry which is preliminary data.</text>
</comment>
<dbReference type="EMBL" id="SJPN01000042">
    <property type="protein sequence ID" value="TWT86963.1"/>
    <property type="molecule type" value="Genomic_DNA"/>
</dbReference>
<dbReference type="PROSITE" id="PS51257">
    <property type="entry name" value="PROKAR_LIPOPROTEIN"/>
    <property type="match status" value="1"/>
</dbReference>
<accession>A0A5C5ZKL0</accession>
<dbReference type="OrthoDB" id="288702at2"/>
<protein>
    <recommendedName>
        <fullName evidence="3">Lipoprotein</fullName>
    </recommendedName>
</protein>
<name>A0A5C5ZKL0_9BACT</name>
<sequence length="170" mass="18824">MQIRFNVLPTLIVVAASLGCTTSVKQYGIGFSDPNDPDIIYFDSIRNAQDRLSLLSTLDRAVPNGTPISRAEKLMADAGFQCKHYSSASFNETADSSGIDGRYRFVDHADYLLCSLPTESSASQEHSWTIALLYDGRRRVCDILVRSDGHQYLSKQAEPSDAPQPRNEAF</sequence>
<gene>
    <name evidence="1" type="ORF">Pla52n_70710</name>
</gene>